<dbReference type="PANTHER" id="PTHR46499">
    <property type="entry name" value="QUEUINE TRNA-RIBOSYLTRANSFERASE"/>
    <property type="match status" value="1"/>
</dbReference>
<comment type="catalytic activity">
    <reaction evidence="5">
        <text>7-aminomethyl-7-carbaguanine + guanosine(34) in tRNA = 7-aminomethyl-7-carbaguanosine(34) in tRNA + guanine</text>
        <dbReference type="Rhea" id="RHEA:24104"/>
        <dbReference type="Rhea" id="RHEA-COMP:10341"/>
        <dbReference type="Rhea" id="RHEA-COMP:10342"/>
        <dbReference type="ChEBI" id="CHEBI:16235"/>
        <dbReference type="ChEBI" id="CHEBI:58703"/>
        <dbReference type="ChEBI" id="CHEBI:74269"/>
        <dbReference type="ChEBI" id="CHEBI:82833"/>
        <dbReference type="EC" id="2.4.2.29"/>
    </reaction>
</comment>
<keyword evidence="1 5" id="KW-0328">Glycosyltransferase</keyword>
<feature type="binding site" evidence="5">
    <location>
        <position position="237"/>
    </location>
    <ligand>
        <name>substrate</name>
    </ligand>
</feature>
<feature type="domain" description="tRNA-guanine(15) transglycosylase-like" evidence="7">
    <location>
        <begin position="31"/>
        <end position="412"/>
    </location>
</feature>
<evidence type="ECO:0000256" key="1">
    <source>
        <dbReference type="ARBA" id="ARBA00022676"/>
    </source>
</evidence>
<keyword evidence="4 5" id="KW-0671">Queuosine biosynthesis</keyword>
<dbReference type="EMBL" id="JGZE01000008">
    <property type="protein sequence ID" value="KFI77328.1"/>
    <property type="molecule type" value="Genomic_DNA"/>
</dbReference>
<dbReference type="GO" id="GO:0008616">
    <property type="term" value="P:tRNA queuosine(34) biosynthetic process"/>
    <property type="evidence" value="ECO:0007669"/>
    <property type="project" value="UniProtKB-UniRule"/>
</dbReference>
<dbReference type="GO" id="GO:0008479">
    <property type="term" value="F:tRNA-guanosine(34) queuine transglycosylase activity"/>
    <property type="evidence" value="ECO:0007669"/>
    <property type="project" value="UniProtKB-UniRule"/>
</dbReference>
<feature type="region of interest" description="RNA binding; important for wobble base 34 recognition" evidence="5">
    <location>
        <begin position="316"/>
        <end position="320"/>
    </location>
</feature>
<name>A0A087C228_9BIFI</name>
<dbReference type="GO" id="GO:0005829">
    <property type="term" value="C:cytosol"/>
    <property type="evidence" value="ECO:0007669"/>
    <property type="project" value="TreeGrafter"/>
</dbReference>
<feature type="binding site" evidence="5">
    <location>
        <position position="351"/>
    </location>
    <ligand>
        <name>Zn(2+)</name>
        <dbReference type="ChEBI" id="CHEBI:29105"/>
    </ligand>
</feature>
<dbReference type="EC" id="2.4.2.29" evidence="5"/>
<organism evidence="8 9">
    <name type="scientific">Bifidobacterium mongoliense DSM 21395</name>
    <dbReference type="NCBI Taxonomy" id="1437603"/>
    <lineage>
        <taxon>Bacteria</taxon>
        <taxon>Bacillati</taxon>
        <taxon>Actinomycetota</taxon>
        <taxon>Actinomycetes</taxon>
        <taxon>Bifidobacteriales</taxon>
        <taxon>Bifidobacteriaceae</taxon>
        <taxon>Bifidobacterium</taxon>
    </lineage>
</organism>
<keyword evidence="2 5" id="KW-0808">Transferase</keyword>
<dbReference type="SUPFAM" id="SSF51713">
    <property type="entry name" value="tRNA-guanine transglycosylase"/>
    <property type="match status" value="1"/>
</dbReference>
<dbReference type="UniPathway" id="UPA00392"/>
<dbReference type="PANTHER" id="PTHR46499:SF1">
    <property type="entry name" value="QUEUINE TRNA-RIBOSYLTRANSFERASE"/>
    <property type="match status" value="1"/>
</dbReference>
<dbReference type="eggNOG" id="COG0343">
    <property type="taxonomic scope" value="Bacteria"/>
</dbReference>
<comment type="function">
    <text evidence="5">Catalyzes the base-exchange of a guanine (G) residue with the queuine precursor 7-aminomethyl-7-deazaguanine (PreQ1) at position 34 (anticodon wobble position) in tRNAs with GU(N) anticodons (tRNA-Asp, -Asn, -His and -Tyr). Catalysis occurs through a double-displacement mechanism. The nucleophile active site attacks the C1' of nucleotide 34 to detach the guanine base from the RNA, forming a covalent enzyme-RNA intermediate. The proton acceptor active site deprotonates the incoming PreQ1, allowing a nucleophilic attack on the C1' of the ribose to form the product. After dissociation, two additional enzymatic reactions on the tRNA convert PreQ1 to queuine (Q), resulting in the hypermodified nucleoside queuosine (7-(((4,5-cis-dihydroxy-2-cyclopenten-1-yl)amino)methyl)-7-deazaguanosine).</text>
</comment>
<keyword evidence="3 5" id="KW-0819">tRNA processing</keyword>
<evidence type="ECO:0000256" key="6">
    <source>
        <dbReference type="SAM" id="MobiDB-lite"/>
    </source>
</evidence>
<keyword evidence="5" id="KW-0479">Metal-binding</keyword>
<evidence type="ECO:0000313" key="9">
    <source>
        <dbReference type="Proteomes" id="UP000029082"/>
    </source>
</evidence>
<feature type="binding site" evidence="5">
    <location>
        <position position="380"/>
    </location>
    <ligand>
        <name>Zn(2+)</name>
        <dbReference type="ChEBI" id="CHEBI:29105"/>
    </ligand>
</feature>
<comment type="similarity">
    <text evidence="5">Belongs to the queuine tRNA-ribosyltransferase family.</text>
</comment>
<dbReference type="InterPro" id="IPR002616">
    <property type="entry name" value="tRNA_ribo_trans-like"/>
</dbReference>
<feature type="region of interest" description="Disordered" evidence="6">
    <location>
        <begin position="1"/>
        <end position="34"/>
    </location>
</feature>
<comment type="caution">
    <text evidence="5">Lacks conserved residue(s) required for the propagation of feature annotation.</text>
</comment>
<dbReference type="Gene3D" id="3.20.20.105">
    <property type="entry name" value="Queuine tRNA-ribosyltransferase-like"/>
    <property type="match status" value="1"/>
</dbReference>
<sequence length="419" mass="46148">MPGDRRAFSFETTTQLPPSAQGKGRDGTRYGRSGIIHTPHGDIRTPAFVPVATQAAIKGVLPEQMKELGAQCLLSNAFHLFERPGEAVIDEAGGLGRFMNWDGPTFTDSGGFQVLSLGAGFKKTLAMDVKGMKSDDVIAKGKERMAFVDEDGVTFKSPLNGSKHRFSAEISMGIQHKIGADIMFAFDELTTLMNTRAYQERSVERTFRWAQRCVAEHERLTAARVGKPYQALYGVVQGANYEDLRRHAAEQIASLDFDGVGIGGAIEKRVIGDTCAWIADAMPLSRPRHVLGIASVDDIFACVENGGDTFDCVAPARVGRNGAIYTHDGRYNIKRAGFKHDFGPLEEGCDCYTCTHYTRAYVDHLLRARELNGFTLATIHNEHFFITLLDDIRASIDGGYFDEFRDQTLAHFYANGSRG</sequence>
<evidence type="ECO:0000256" key="3">
    <source>
        <dbReference type="ARBA" id="ARBA00022694"/>
    </source>
</evidence>
<feature type="binding site" evidence="5">
    <location>
        <position position="349"/>
    </location>
    <ligand>
        <name>Zn(2+)</name>
        <dbReference type="ChEBI" id="CHEBI:29105"/>
    </ligand>
</feature>
<dbReference type="InterPro" id="IPR050076">
    <property type="entry name" value="ArchSynthase1/Queuine_TRR"/>
</dbReference>
<gene>
    <name evidence="5" type="primary">tgt</name>
    <name evidence="8" type="ORF">BMON_1017</name>
</gene>
<comment type="cofactor">
    <cofactor evidence="5">
        <name>Zn(2+)</name>
        <dbReference type="ChEBI" id="CHEBI:29105"/>
    </cofactor>
    <text evidence="5">Binds 1 zinc ion per subunit.</text>
</comment>
<evidence type="ECO:0000256" key="2">
    <source>
        <dbReference type="ARBA" id="ARBA00022679"/>
    </source>
</evidence>
<dbReference type="Proteomes" id="UP000029082">
    <property type="component" value="Unassembled WGS sequence"/>
</dbReference>
<dbReference type="AlphaFoldDB" id="A0A087C228"/>
<proteinExistence type="inferred from homology"/>
<accession>A0A087C228</accession>
<comment type="pathway">
    <text evidence="5">tRNA modification; tRNA-queuosine biosynthesis.</text>
</comment>
<comment type="caution">
    <text evidence="8">The sequence shown here is derived from an EMBL/GenBank/DDBJ whole genome shotgun (WGS) entry which is preliminary data.</text>
</comment>
<dbReference type="STRING" id="1437603.GCA_000771525_01715"/>
<dbReference type="NCBIfam" id="TIGR00449">
    <property type="entry name" value="tgt_general"/>
    <property type="match status" value="1"/>
</dbReference>
<dbReference type="InterPro" id="IPR004803">
    <property type="entry name" value="TGT"/>
</dbReference>
<dbReference type="HAMAP" id="MF_00168">
    <property type="entry name" value="Q_tRNA_Tgt"/>
    <property type="match status" value="1"/>
</dbReference>
<evidence type="ECO:0000256" key="4">
    <source>
        <dbReference type="ARBA" id="ARBA00022785"/>
    </source>
</evidence>
<feature type="active site" description="Proton acceptor" evidence="5">
    <location>
        <position position="108"/>
    </location>
</feature>
<reference evidence="8 9" key="1">
    <citation type="submission" date="2014-03" db="EMBL/GenBank/DDBJ databases">
        <title>Genomics of Bifidobacteria.</title>
        <authorList>
            <person name="Ventura M."/>
            <person name="Milani C."/>
            <person name="Lugli G.A."/>
        </authorList>
    </citation>
    <scope>NUCLEOTIDE SEQUENCE [LARGE SCALE GENOMIC DNA]</scope>
    <source>
        <strain evidence="8 9">DSM 21395</strain>
    </source>
</reference>
<keyword evidence="9" id="KW-1185">Reference proteome</keyword>
<keyword evidence="5" id="KW-0862">Zinc</keyword>
<feature type="active site" description="Nucleophile" evidence="5">
    <location>
        <position position="311"/>
    </location>
</feature>
<evidence type="ECO:0000259" key="7">
    <source>
        <dbReference type="Pfam" id="PF01702"/>
    </source>
</evidence>
<evidence type="ECO:0000313" key="8">
    <source>
        <dbReference type="EMBL" id="KFI77328.1"/>
    </source>
</evidence>
<feature type="binding site" evidence="5">
    <location>
        <begin position="108"/>
        <end position="112"/>
    </location>
    <ligand>
        <name>substrate</name>
    </ligand>
</feature>
<dbReference type="GO" id="GO:0046872">
    <property type="term" value="F:metal ion binding"/>
    <property type="evidence" value="ECO:0007669"/>
    <property type="project" value="UniProtKB-KW"/>
</dbReference>
<protein>
    <recommendedName>
        <fullName evidence="5">Queuine tRNA-ribosyltransferase</fullName>
        <ecNumber evidence="5">2.4.2.29</ecNumber>
    </recommendedName>
    <alternativeName>
        <fullName evidence="5">Guanine insertion enzyme</fullName>
    </alternativeName>
    <alternativeName>
        <fullName evidence="5">tRNA-guanine transglycosylase</fullName>
    </alternativeName>
</protein>
<evidence type="ECO:0000256" key="5">
    <source>
        <dbReference type="HAMAP-Rule" id="MF_00168"/>
    </source>
</evidence>
<dbReference type="InterPro" id="IPR036511">
    <property type="entry name" value="TGT-like_sf"/>
</dbReference>
<dbReference type="NCBIfam" id="TIGR00430">
    <property type="entry name" value="Q_tRNA_tgt"/>
    <property type="match status" value="1"/>
</dbReference>
<feature type="binding site" evidence="5">
    <location>
        <position position="354"/>
    </location>
    <ligand>
        <name>Zn(2+)</name>
        <dbReference type="ChEBI" id="CHEBI:29105"/>
    </ligand>
</feature>
<feature type="binding site" evidence="5">
    <location>
        <position position="264"/>
    </location>
    <ligand>
        <name>substrate</name>
    </ligand>
</feature>
<comment type="subunit">
    <text evidence="5">Homodimer. Within each dimer, one monomer is responsible for RNA recognition and catalysis, while the other monomer binds to the replacement base PreQ1.</text>
</comment>
<dbReference type="Pfam" id="PF01702">
    <property type="entry name" value="TGT"/>
    <property type="match status" value="1"/>
</dbReference>
<feature type="binding site" evidence="5">
    <location>
        <position position="187"/>
    </location>
    <ligand>
        <name>substrate</name>
    </ligand>
</feature>